<evidence type="ECO:0000313" key="5">
    <source>
        <dbReference type="Proteomes" id="UP000319313"/>
    </source>
</evidence>
<feature type="domain" description="F5/8 type C" evidence="2">
    <location>
        <begin position="69"/>
        <end position="175"/>
    </location>
</feature>
<feature type="signal peptide" evidence="1">
    <location>
        <begin position="1"/>
        <end position="27"/>
    </location>
</feature>
<accession>A0A552DPY5</accession>
<evidence type="ECO:0000259" key="3">
    <source>
        <dbReference type="Pfam" id="PF07589"/>
    </source>
</evidence>
<evidence type="ECO:0000256" key="1">
    <source>
        <dbReference type="SAM" id="SignalP"/>
    </source>
</evidence>
<dbReference type="EMBL" id="SFBL01000129">
    <property type="protein sequence ID" value="TRU24229.1"/>
    <property type="molecule type" value="Genomic_DNA"/>
</dbReference>
<protein>
    <submittedName>
        <fullName evidence="4">Discoidin domain-containing protein</fullName>
    </submittedName>
</protein>
<dbReference type="InterPro" id="IPR013424">
    <property type="entry name" value="Ice-binding_C"/>
</dbReference>
<dbReference type="InterPro" id="IPR000421">
    <property type="entry name" value="FA58C"/>
</dbReference>
<gene>
    <name evidence="4" type="ORF">EWV81_14580</name>
</gene>
<dbReference type="Gene3D" id="2.60.120.260">
    <property type="entry name" value="Galactose-binding domain-like"/>
    <property type="match status" value="1"/>
</dbReference>
<evidence type="ECO:0000313" key="4">
    <source>
        <dbReference type="EMBL" id="TRU24229.1"/>
    </source>
</evidence>
<feature type="domain" description="Ice-binding protein C-terminal" evidence="3">
    <location>
        <begin position="190"/>
        <end position="213"/>
    </location>
</feature>
<dbReference type="Pfam" id="PF07589">
    <property type="entry name" value="PEP-CTERM"/>
    <property type="match status" value="1"/>
</dbReference>
<dbReference type="AlphaFoldDB" id="A0A552DPY5"/>
<dbReference type="SUPFAM" id="SSF49785">
    <property type="entry name" value="Galactose-binding domain-like"/>
    <property type="match status" value="1"/>
</dbReference>
<dbReference type="Pfam" id="PF00754">
    <property type="entry name" value="F5_F8_type_C"/>
    <property type="match status" value="1"/>
</dbReference>
<dbReference type="InterPro" id="IPR008979">
    <property type="entry name" value="Galactose-bd-like_sf"/>
</dbReference>
<keyword evidence="1" id="KW-0732">Signal</keyword>
<name>A0A552DPY5_MICAE</name>
<evidence type="ECO:0000259" key="2">
    <source>
        <dbReference type="Pfam" id="PF00754"/>
    </source>
</evidence>
<feature type="chain" id="PRO_5022166484" evidence="1">
    <location>
        <begin position="28"/>
        <end position="214"/>
    </location>
</feature>
<dbReference type="NCBIfam" id="TIGR02595">
    <property type="entry name" value="PEP_CTERM"/>
    <property type="match status" value="1"/>
</dbReference>
<proteinExistence type="predicted"/>
<dbReference type="Proteomes" id="UP000319313">
    <property type="component" value="Unassembled WGS sequence"/>
</dbReference>
<organism evidence="4 5">
    <name type="scientific">Microcystis aeruginosa Ma_SC_T_19800800_S464</name>
    <dbReference type="NCBI Taxonomy" id="2486257"/>
    <lineage>
        <taxon>Bacteria</taxon>
        <taxon>Bacillati</taxon>
        <taxon>Cyanobacteriota</taxon>
        <taxon>Cyanophyceae</taxon>
        <taxon>Oscillatoriophycideae</taxon>
        <taxon>Chroococcales</taxon>
        <taxon>Microcystaceae</taxon>
        <taxon>Microcystis</taxon>
    </lineage>
</organism>
<reference evidence="4 5" key="1">
    <citation type="submission" date="2019-01" db="EMBL/GenBank/DDBJ databases">
        <title>Coherence of Microcystis species and biogeography revealed through population genomics.</title>
        <authorList>
            <person name="Perez-Carrascal O.M."/>
            <person name="Terrat Y."/>
            <person name="Giani A."/>
            <person name="Fortin N."/>
            <person name="Tromas N."/>
            <person name="Shapiro B.J."/>
        </authorList>
    </citation>
    <scope>NUCLEOTIDE SEQUENCE [LARGE SCALE GENOMIC DNA]</scope>
    <source>
        <strain evidence="4">Ma_SC_T_19800800_S464</strain>
    </source>
</reference>
<sequence length="214" mass="22726">MKLAITPLVLSTATFGLMLVVAENAQAFDLIPKVTVQTDMGTQSGFNIVNTVNGAGLVPNSVGPLHVASQLNTNNSTFWQAAGITGSITFGFGRVYNLVGFNFWNLNGGGQTRFRGINGVQIQYSTDGTNFFNIAGAPTNFTQGVETLAAQLPQEVNFAPVRASHVKFNVQSNFGNSQLRSGFAEIQFKSIPEPSSTLALLALGLAGIGLRKRI</sequence>
<comment type="caution">
    <text evidence="4">The sequence shown here is derived from an EMBL/GenBank/DDBJ whole genome shotgun (WGS) entry which is preliminary data.</text>
</comment>